<dbReference type="PROSITE" id="PS50011">
    <property type="entry name" value="PROTEIN_KINASE_DOM"/>
    <property type="match status" value="1"/>
</dbReference>
<feature type="coiled-coil region" evidence="15">
    <location>
        <begin position="45"/>
        <end position="72"/>
    </location>
</feature>
<dbReference type="PROSITE" id="PS00108">
    <property type="entry name" value="PROTEIN_KINASE_ST"/>
    <property type="match status" value="1"/>
</dbReference>
<dbReference type="AlphaFoldDB" id="A0A812RR53"/>
<organism evidence="19 20">
    <name type="scientific">Symbiodinium natans</name>
    <dbReference type="NCBI Taxonomy" id="878477"/>
    <lineage>
        <taxon>Eukaryota</taxon>
        <taxon>Sar</taxon>
        <taxon>Alveolata</taxon>
        <taxon>Dinophyceae</taxon>
        <taxon>Suessiales</taxon>
        <taxon>Symbiodiniaceae</taxon>
        <taxon>Symbiodinium</taxon>
    </lineage>
</organism>
<dbReference type="InterPro" id="IPR051131">
    <property type="entry name" value="NEK_Ser/Thr_kinase_NIMA"/>
</dbReference>
<evidence type="ECO:0000256" key="8">
    <source>
        <dbReference type="ARBA" id="ARBA00022777"/>
    </source>
</evidence>
<dbReference type="InterPro" id="IPR008271">
    <property type="entry name" value="Ser/Thr_kinase_AS"/>
</dbReference>
<evidence type="ECO:0000256" key="9">
    <source>
        <dbReference type="ARBA" id="ARBA00022837"/>
    </source>
</evidence>
<evidence type="ECO:0000259" key="16">
    <source>
        <dbReference type="PROSITE" id="PS50011"/>
    </source>
</evidence>
<dbReference type="EMBL" id="CAJNDS010002371">
    <property type="protein sequence ID" value="CAE7453024.1"/>
    <property type="molecule type" value="Genomic_DNA"/>
</dbReference>
<keyword evidence="9" id="KW-0106">Calcium</keyword>
<evidence type="ECO:0000256" key="7">
    <source>
        <dbReference type="ARBA" id="ARBA00022741"/>
    </source>
</evidence>
<dbReference type="InterPro" id="IPR018247">
    <property type="entry name" value="EF_Hand_1_Ca_BS"/>
</dbReference>
<evidence type="ECO:0000313" key="20">
    <source>
        <dbReference type="Proteomes" id="UP000604046"/>
    </source>
</evidence>
<reference evidence="19" key="1">
    <citation type="submission" date="2021-02" db="EMBL/GenBank/DDBJ databases">
        <authorList>
            <person name="Dougan E. K."/>
            <person name="Rhodes N."/>
            <person name="Thang M."/>
            <person name="Chan C."/>
        </authorList>
    </citation>
    <scope>NUCLEOTIDE SEQUENCE</scope>
</reference>
<keyword evidence="6" id="KW-0677">Repeat</keyword>
<dbReference type="EC" id="2.7.11.1" evidence="2"/>
<gene>
    <name evidence="19" type="primary">CPK2</name>
    <name evidence="19" type="ORF">SNAT2548_LOCUS24846</name>
</gene>
<evidence type="ECO:0000256" key="4">
    <source>
        <dbReference type="ARBA" id="ARBA00022679"/>
    </source>
</evidence>
<keyword evidence="8" id="KW-0418">Kinase</keyword>
<dbReference type="SMART" id="SM00220">
    <property type="entry name" value="S_TKc"/>
    <property type="match status" value="1"/>
</dbReference>
<sequence length="565" mass="62898">MNLVTSKNFIVANAVEVILAAPKKVPEGTKDYLKKEDYGKVPKYLQNIKQDIEAEYQYIRALQEQQEQAEAERVRPMTEEERQSLLEGLKAKWEQVNTAYQGGTHVTNLDTMGKLKRKEKHEAELKPEWLHACPRMSMECSARNARNAVLLFHCLTGPTPSRPAYSANMKIKEVSRQCLVHTRHGDDWSKVYLKGAKLGEGSYGEVFLALHASLGVARVVKSVPKSQLSVAGEQVEDEVNMLKSLDHPHIVRVFEAFESEESLHIVMDYAEGGDLASVIRETVDAETLLPQQWVRETAVQVASALDYMHSRGVIHCDLKPGNTMLLTPFSMEDAVEGSHPHVLLVDFGLAEIFDEQAALGGPATVKGSPAYLSPEGFDGKLTQKSDTWALGVMLYEMLVGARPFRGTNNIFVLYCQVANNEPAFDKVPEAPRSLVRALMAKDPQARISARQCFDHEWLLDTLDSLDSHLQMPEGLGRPTSYFYRAVTFCMAAALGMKDLARDTRLFENFDTDKSGQLDTEELKAGLARLGLRQDPSGLMAAMDLDQDGQISYTEFLAATLCLDEA</sequence>
<evidence type="ECO:0000259" key="17">
    <source>
        <dbReference type="PROSITE" id="PS50222"/>
    </source>
</evidence>
<evidence type="ECO:0000256" key="1">
    <source>
        <dbReference type="ARBA" id="ARBA00001946"/>
    </source>
</evidence>
<dbReference type="SUPFAM" id="SSF47473">
    <property type="entry name" value="EF-hand"/>
    <property type="match status" value="1"/>
</dbReference>
<proteinExistence type="inferred from homology"/>
<name>A0A812RR53_9DINO</name>
<comment type="similarity">
    <text evidence="11">Belongs to the protein kinase superfamily. Ser/Thr protein kinase family. CDPK subfamily.</text>
</comment>
<protein>
    <recommendedName>
        <fullName evidence="2">non-specific serine/threonine protein kinase</fullName>
        <ecNumber evidence="2">2.7.11.1</ecNumber>
    </recommendedName>
</protein>
<evidence type="ECO:0000256" key="15">
    <source>
        <dbReference type="SAM" id="Coils"/>
    </source>
</evidence>
<dbReference type="GO" id="GO:0005524">
    <property type="term" value="F:ATP binding"/>
    <property type="evidence" value="ECO:0007669"/>
    <property type="project" value="UniProtKB-UniRule"/>
</dbReference>
<dbReference type="GO" id="GO:0004674">
    <property type="term" value="F:protein serine/threonine kinase activity"/>
    <property type="evidence" value="ECO:0007669"/>
    <property type="project" value="UniProtKB-KW"/>
</dbReference>
<evidence type="ECO:0000256" key="5">
    <source>
        <dbReference type="ARBA" id="ARBA00022723"/>
    </source>
</evidence>
<feature type="domain" description="EF-hand" evidence="17">
    <location>
        <begin position="538"/>
        <end position="565"/>
    </location>
</feature>
<comment type="cofactor">
    <cofactor evidence="1">
        <name>Mg(2+)</name>
        <dbReference type="ChEBI" id="CHEBI:18420"/>
    </cofactor>
</comment>
<comment type="catalytic activity">
    <reaction evidence="12">
        <text>L-threonyl-[protein] + ATP = O-phospho-L-threonyl-[protein] + ADP + H(+)</text>
        <dbReference type="Rhea" id="RHEA:46608"/>
        <dbReference type="Rhea" id="RHEA-COMP:11060"/>
        <dbReference type="Rhea" id="RHEA-COMP:11605"/>
        <dbReference type="ChEBI" id="CHEBI:15378"/>
        <dbReference type="ChEBI" id="CHEBI:30013"/>
        <dbReference type="ChEBI" id="CHEBI:30616"/>
        <dbReference type="ChEBI" id="CHEBI:61977"/>
        <dbReference type="ChEBI" id="CHEBI:456216"/>
        <dbReference type="EC" id="2.7.11.1"/>
    </reaction>
</comment>
<dbReference type="CDD" id="cd00051">
    <property type="entry name" value="EFh"/>
    <property type="match status" value="1"/>
</dbReference>
<keyword evidence="7 14" id="KW-0547">Nucleotide-binding</keyword>
<comment type="caution">
    <text evidence="19">The sequence shown here is derived from an EMBL/GenBank/DDBJ whole genome shotgun (WGS) entry which is preliminary data.</text>
</comment>
<feature type="domain" description="Enkurin" evidence="18">
    <location>
        <begin position="49"/>
        <end position="126"/>
    </location>
</feature>
<evidence type="ECO:0000256" key="12">
    <source>
        <dbReference type="ARBA" id="ARBA00047899"/>
    </source>
</evidence>
<dbReference type="InterPro" id="IPR000719">
    <property type="entry name" value="Prot_kinase_dom"/>
</dbReference>
<dbReference type="PANTHER" id="PTHR44899:SF3">
    <property type="entry name" value="SERINE_THREONINE-PROTEIN KINASE NEK1"/>
    <property type="match status" value="1"/>
</dbReference>
<evidence type="ECO:0000256" key="6">
    <source>
        <dbReference type="ARBA" id="ARBA00022737"/>
    </source>
</evidence>
<feature type="domain" description="Protein kinase" evidence="16">
    <location>
        <begin position="192"/>
        <end position="458"/>
    </location>
</feature>
<evidence type="ECO:0000313" key="19">
    <source>
        <dbReference type="EMBL" id="CAE7453024.1"/>
    </source>
</evidence>
<dbReference type="InterPro" id="IPR002048">
    <property type="entry name" value="EF_hand_dom"/>
</dbReference>
<keyword evidence="10 14" id="KW-0067">ATP-binding</keyword>
<dbReference type="InterPro" id="IPR017441">
    <property type="entry name" value="Protein_kinase_ATP_BS"/>
</dbReference>
<dbReference type="PROSITE" id="PS50222">
    <property type="entry name" value="EF_HAND_2"/>
    <property type="match status" value="2"/>
</dbReference>
<dbReference type="InterPro" id="IPR027012">
    <property type="entry name" value="Enkurin_dom"/>
</dbReference>
<dbReference type="FunFam" id="3.30.200.20:FF:000315">
    <property type="entry name" value="Calcium-dependent protein kinase 3"/>
    <property type="match status" value="1"/>
</dbReference>
<comment type="catalytic activity">
    <reaction evidence="13">
        <text>L-seryl-[protein] + ATP = O-phospho-L-seryl-[protein] + ADP + H(+)</text>
        <dbReference type="Rhea" id="RHEA:17989"/>
        <dbReference type="Rhea" id="RHEA-COMP:9863"/>
        <dbReference type="Rhea" id="RHEA-COMP:11604"/>
        <dbReference type="ChEBI" id="CHEBI:15378"/>
        <dbReference type="ChEBI" id="CHEBI:29999"/>
        <dbReference type="ChEBI" id="CHEBI:30616"/>
        <dbReference type="ChEBI" id="CHEBI:83421"/>
        <dbReference type="ChEBI" id="CHEBI:456216"/>
        <dbReference type="EC" id="2.7.11.1"/>
    </reaction>
</comment>
<keyword evidence="3" id="KW-0723">Serine/threonine-protein kinase</keyword>
<dbReference type="PROSITE" id="PS00018">
    <property type="entry name" value="EF_HAND_1"/>
    <property type="match status" value="2"/>
</dbReference>
<evidence type="ECO:0000256" key="3">
    <source>
        <dbReference type="ARBA" id="ARBA00022527"/>
    </source>
</evidence>
<dbReference type="PANTHER" id="PTHR44899">
    <property type="entry name" value="CAMK FAMILY PROTEIN KINASE"/>
    <property type="match status" value="1"/>
</dbReference>
<accession>A0A812RR53</accession>
<dbReference type="Pfam" id="PF13864">
    <property type="entry name" value="Enkurin"/>
    <property type="match status" value="1"/>
</dbReference>
<dbReference type="GO" id="GO:0005509">
    <property type="term" value="F:calcium ion binding"/>
    <property type="evidence" value="ECO:0007669"/>
    <property type="project" value="InterPro"/>
</dbReference>
<evidence type="ECO:0000256" key="13">
    <source>
        <dbReference type="ARBA" id="ARBA00048679"/>
    </source>
</evidence>
<dbReference type="Gene3D" id="1.10.238.10">
    <property type="entry name" value="EF-hand"/>
    <property type="match status" value="2"/>
</dbReference>
<dbReference type="SMART" id="SM00054">
    <property type="entry name" value="EFh"/>
    <property type="match status" value="2"/>
</dbReference>
<evidence type="ECO:0000256" key="10">
    <source>
        <dbReference type="ARBA" id="ARBA00022840"/>
    </source>
</evidence>
<dbReference type="PROSITE" id="PS51665">
    <property type="entry name" value="ENKURIN"/>
    <property type="match status" value="1"/>
</dbReference>
<evidence type="ECO:0000259" key="18">
    <source>
        <dbReference type="PROSITE" id="PS51665"/>
    </source>
</evidence>
<dbReference type="OrthoDB" id="68483at2759"/>
<evidence type="ECO:0000256" key="11">
    <source>
        <dbReference type="ARBA" id="ARBA00024334"/>
    </source>
</evidence>
<keyword evidence="20" id="KW-1185">Reference proteome</keyword>
<dbReference type="InterPro" id="IPR011992">
    <property type="entry name" value="EF-hand-dom_pair"/>
</dbReference>
<keyword evidence="15" id="KW-0175">Coiled coil</keyword>
<dbReference type="InterPro" id="IPR011009">
    <property type="entry name" value="Kinase-like_dom_sf"/>
</dbReference>
<dbReference type="Proteomes" id="UP000604046">
    <property type="component" value="Unassembled WGS sequence"/>
</dbReference>
<evidence type="ECO:0000256" key="14">
    <source>
        <dbReference type="PROSITE-ProRule" id="PRU10141"/>
    </source>
</evidence>
<keyword evidence="5" id="KW-0479">Metal-binding</keyword>
<dbReference type="PROSITE" id="PS00107">
    <property type="entry name" value="PROTEIN_KINASE_ATP"/>
    <property type="match status" value="1"/>
</dbReference>
<dbReference type="Gene3D" id="1.10.510.10">
    <property type="entry name" value="Transferase(Phosphotransferase) domain 1"/>
    <property type="match status" value="1"/>
</dbReference>
<keyword evidence="4" id="KW-0808">Transferase</keyword>
<dbReference type="SUPFAM" id="SSF56112">
    <property type="entry name" value="Protein kinase-like (PK-like)"/>
    <property type="match status" value="1"/>
</dbReference>
<feature type="binding site" evidence="14">
    <location>
        <position position="221"/>
    </location>
    <ligand>
        <name>ATP</name>
        <dbReference type="ChEBI" id="CHEBI:30616"/>
    </ligand>
</feature>
<dbReference type="Pfam" id="PF00069">
    <property type="entry name" value="Pkinase"/>
    <property type="match status" value="1"/>
</dbReference>
<dbReference type="Pfam" id="PF13499">
    <property type="entry name" value="EF-hand_7"/>
    <property type="match status" value="1"/>
</dbReference>
<evidence type="ECO:0000256" key="2">
    <source>
        <dbReference type="ARBA" id="ARBA00012513"/>
    </source>
</evidence>
<feature type="domain" description="EF-hand" evidence="17">
    <location>
        <begin position="497"/>
        <end position="532"/>
    </location>
</feature>